<dbReference type="PANTHER" id="PTHR10556:SF43">
    <property type="entry name" value="STEROID 5-ALPHA-REDUCTASE DET2"/>
    <property type="match status" value="1"/>
</dbReference>
<dbReference type="InterPro" id="IPR001104">
    <property type="entry name" value="3-oxo-5_a-steroid_4-DH_C"/>
</dbReference>
<evidence type="ECO:0000313" key="8">
    <source>
        <dbReference type="Proteomes" id="UP000587760"/>
    </source>
</evidence>
<name>A0A841R5R6_9SPIO</name>
<dbReference type="GO" id="GO:0032259">
    <property type="term" value="P:methylation"/>
    <property type="evidence" value="ECO:0007669"/>
    <property type="project" value="UniProtKB-KW"/>
</dbReference>
<feature type="domain" description="3-oxo-5-alpha-steroid 4-dehydrogenase C-terminal" evidence="6">
    <location>
        <begin position="101"/>
        <end position="250"/>
    </location>
</feature>
<dbReference type="FunFam" id="1.20.120.1630:FF:000014">
    <property type="entry name" value="Steroid 5-alpha reductase, putative"/>
    <property type="match status" value="1"/>
</dbReference>
<reference evidence="7 8" key="1">
    <citation type="submission" date="2020-08" db="EMBL/GenBank/DDBJ databases">
        <title>Genomic Encyclopedia of Type Strains, Phase IV (KMG-IV): sequencing the most valuable type-strain genomes for metagenomic binning, comparative biology and taxonomic classification.</title>
        <authorList>
            <person name="Goeker M."/>
        </authorList>
    </citation>
    <scope>NUCLEOTIDE SEQUENCE [LARGE SCALE GENOMIC DNA]</scope>
    <source>
        <strain evidence="7 8">DSM 2461</strain>
    </source>
</reference>
<evidence type="ECO:0000259" key="6">
    <source>
        <dbReference type="Pfam" id="PF02544"/>
    </source>
</evidence>
<proteinExistence type="predicted"/>
<dbReference type="GO" id="GO:0008168">
    <property type="term" value="F:methyltransferase activity"/>
    <property type="evidence" value="ECO:0007669"/>
    <property type="project" value="UniProtKB-KW"/>
</dbReference>
<evidence type="ECO:0000256" key="4">
    <source>
        <dbReference type="ARBA" id="ARBA00023136"/>
    </source>
</evidence>
<feature type="transmembrane region" description="Helical" evidence="5">
    <location>
        <begin position="197"/>
        <end position="221"/>
    </location>
</feature>
<evidence type="ECO:0000256" key="5">
    <source>
        <dbReference type="SAM" id="Phobius"/>
    </source>
</evidence>
<accession>A0A841R5R6</accession>
<keyword evidence="7" id="KW-0489">Methyltransferase</keyword>
<comment type="caution">
    <text evidence="7">The sequence shown here is derived from an EMBL/GenBank/DDBJ whole genome shotgun (WGS) entry which is preliminary data.</text>
</comment>
<dbReference type="Pfam" id="PF02544">
    <property type="entry name" value="Steroid_dh"/>
    <property type="match status" value="1"/>
</dbReference>
<dbReference type="PIRSF" id="PIRSF015596">
    <property type="entry name" value="5_alpha-SR2"/>
    <property type="match status" value="1"/>
</dbReference>
<gene>
    <name evidence="7" type="ORF">HNR50_000806</name>
</gene>
<keyword evidence="3 5" id="KW-1133">Transmembrane helix</keyword>
<keyword evidence="8" id="KW-1185">Reference proteome</keyword>
<protein>
    <submittedName>
        <fullName evidence="7">Protein-S-isoprenylcysteine O-methyltransferase Ste14</fullName>
    </submittedName>
</protein>
<dbReference type="Proteomes" id="UP000587760">
    <property type="component" value="Unassembled WGS sequence"/>
</dbReference>
<keyword evidence="7" id="KW-0808">Transferase</keyword>
<feature type="transmembrane region" description="Helical" evidence="5">
    <location>
        <begin position="136"/>
        <end position="155"/>
    </location>
</feature>
<sequence length="250" mass="28780">MVNPYYPVLLAAELILAPVVFILLFFITAPYGRFDRRGWGPVLSSRTAWMLMESPSLVLPVLMALRSSPNAGGLIFLLIWLSHYFHRAVIYPFRISSPGKPFSLLIMSWGFLFNMINSYVNFYFIFHMATHYDFSWFTSTRFIAGFLIFAGGYLINKHSDALLRSLRGEGNRGYSIPEGGLYRWISAPNYLGEILEWGGWALMVWSLPGTAFFLFTVANLLPRAMKIHKWYGETFSSYPEERKAIIPFFF</sequence>
<organism evidence="7 8">
    <name type="scientific">Spirochaeta isovalerica</name>
    <dbReference type="NCBI Taxonomy" id="150"/>
    <lineage>
        <taxon>Bacteria</taxon>
        <taxon>Pseudomonadati</taxon>
        <taxon>Spirochaetota</taxon>
        <taxon>Spirochaetia</taxon>
        <taxon>Spirochaetales</taxon>
        <taxon>Spirochaetaceae</taxon>
        <taxon>Spirochaeta</taxon>
    </lineage>
</organism>
<dbReference type="PANTHER" id="PTHR10556">
    <property type="entry name" value="3-OXO-5-ALPHA-STEROID 4-DEHYDROGENASE"/>
    <property type="match status" value="1"/>
</dbReference>
<evidence type="ECO:0000256" key="1">
    <source>
        <dbReference type="ARBA" id="ARBA00004141"/>
    </source>
</evidence>
<evidence type="ECO:0000256" key="2">
    <source>
        <dbReference type="ARBA" id="ARBA00022692"/>
    </source>
</evidence>
<feature type="transmembrane region" description="Helical" evidence="5">
    <location>
        <begin position="102"/>
        <end position="124"/>
    </location>
</feature>
<evidence type="ECO:0000313" key="7">
    <source>
        <dbReference type="EMBL" id="MBB6479173.1"/>
    </source>
</evidence>
<feature type="transmembrane region" description="Helical" evidence="5">
    <location>
        <begin position="6"/>
        <end position="27"/>
    </location>
</feature>
<dbReference type="PROSITE" id="PS50244">
    <property type="entry name" value="S5A_REDUCTASE"/>
    <property type="match status" value="1"/>
</dbReference>
<feature type="transmembrane region" description="Helical" evidence="5">
    <location>
        <begin position="57"/>
        <end position="82"/>
    </location>
</feature>
<keyword evidence="2 5" id="KW-0812">Transmembrane</keyword>
<dbReference type="InterPro" id="IPR016636">
    <property type="entry name" value="3-oxo-5-alpha-steroid_4-DH"/>
</dbReference>
<dbReference type="AlphaFoldDB" id="A0A841R5R6"/>
<dbReference type="InterPro" id="IPR039357">
    <property type="entry name" value="SRD5A/TECR"/>
</dbReference>
<dbReference type="GO" id="GO:0008202">
    <property type="term" value="P:steroid metabolic process"/>
    <property type="evidence" value="ECO:0007669"/>
    <property type="project" value="InterPro"/>
</dbReference>
<keyword evidence="4 5" id="KW-0472">Membrane</keyword>
<evidence type="ECO:0000256" key="3">
    <source>
        <dbReference type="ARBA" id="ARBA00022989"/>
    </source>
</evidence>
<dbReference type="EMBL" id="JACHGJ010000001">
    <property type="protein sequence ID" value="MBB6479173.1"/>
    <property type="molecule type" value="Genomic_DNA"/>
</dbReference>
<comment type="subcellular location">
    <subcellularLocation>
        <location evidence="1">Membrane</location>
        <topology evidence="1">Multi-pass membrane protein</topology>
    </subcellularLocation>
</comment>
<dbReference type="GO" id="GO:0016020">
    <property type="term" value="C:membrane"/>
    <property type="evidence" value="ECO:0007669"/>
    <property type="project" value="UniProtKB-SubCell"/>
</dbReference>
<dbReference type="Gene3D" id="1.20.120.1630">
    <property type="match status" value="1"/>
</dbReference>
<dbReference type="RefSeq" id="WP_184744096.1">
    <property type="nucleotide sequence ID" value="NZ_JACHGJ010000001.1"/>
</dbReference>
<dbReference type="GO" id="GO:0003865">
    <property type="term" value="F:3-oxo-5-alpha-steroid 4-dehydrogenase activity"/>
    <property type="evidence" value="ECO:0007669"/>
    <property type="project" value="InterPro"/>
</dbReference>